<reference evidence="1" key="2">
    <citation type="submission" date="2020-07" db="EMBL/GenBank/DDBJ databases">
        <authorList>
            <person name="Vera ALvarez R."/>
            <person name="Arias-Moreno D.M."/>
            <person name="Jimenez-Jacinto V."/>
            <person name="Jimenez-Bremont J.F."/>
            <person name="Swaminathan K."/>
            <person name="Moose S.P."/>
            <person name="Guerrero-Gonzalez M.L."/>
            <person name="Marino-Ramirez L."/>
            <person name="Landsman D."/>
            <person name="Rodriguez-Kessler M."/>
            <person name="Delgado-Sanchez P."/>
        </authorList>
    </citation>
    <scope>NUCLEOTIDE SEQUENCE</scope>
    <source>
        <tissue evidence="1">Cladode</tissue>
    </source>
</reference>
<sequence length="247" mass="28121">MAVLAYHSTLKLSPTTPFLLKNPTQFLYTQPTLFKPYSYSPIETQKTPFRVHCESAPKARFVARRKETVQVQQLQRPLLEYMSLPASQYSVLDAERIERVDDNTFRCYVYRFKFFAFEVCPVLLVRVEEQPNGCCIKLLSCKLEGSPLVVAQNDKFDAYMVNRISCDTQQSNSTVQLLTSDTVIEVSIEVPFPFRAIPVEAIESTGTRVLEQILAIMLPRFMSQLVKDYQAWASGDASRQPLGTGQI</sequence>
<protein>
    <submittedName>
        <fullName evidence="1">Uncharacterized protein</fullName>
    </submittedName>
</protein>
<dbReference type="PANTHER" id="PTHR34131">
    <property type="entry name" value="(RAP ANNOTATION RELEASE2) GALACTOSE-BINDING LIKE DOMAIN CONTAINING PROTEIN"/>
    <property type="match status" value="1"/>
</dbReference>
<dbReference type="AlphaFoldDB" id="A0A7C8YJL6"/>
<reference evidence="1" key="1">
    <citation type="journal article" date="2013" name="J. Plant Res.">
        <title>Effect of fungi and light on seed germination of three Opuntia species from semiarid lands of central Mexico.</title>
        <authorList>
            <person name="Delgado-Sanchez P."/>
            <person name="Jimenez-Bremont J.F."/>
            <person name="Guerrero-Gonzalez Mde L."/>
            <person name="Flores J."/>
        </authorList>
    </citation>
    <scope>NUCLEOTIDE SEQUENCE</scope>
    <source>
        <tissue evidence="1">Cladode</tissue>
    </source>
</reference>
<organism evidence="1">
    <name type="scientific">Opuntia streptacantha</name>
    <name type="common">Prickly pear cactus</name>
    <name type="synonym">Opuntia cardona</name>
    <dbReference type="NCBI Taxonomy" id="393608"/>
    <lineage>
        <taxon>Eukaryota</taxon>
        <taxon>Viridiplantae</taxon>
        <taxon>Streptophyta</taxon>
        <taxon>Embryophyta</taxon>
        <taxon>Tracheophyta</taxon>
        <taxon>Spermatophyta</taxon>
        <taxon>Magnoliopsida</taxon>
        <taxon>eudicotyledons</taxon>
        <taxon>Gunneridae</taxon>
        <taxon>Pentapetalae</taxon>
        <taxon>Caryophyllales</taxon>
        <taxon>Cactineae</taxon>
        <taxon>Cactaceae</taxon>
        <taxon>Opuntioideae</taxon>
        <taxon>Opuntia</taxon>
    </lineage>
</organism>
<proteinExistence type="predicted"/>
<dbReference type="EMBL" id="GISG01025973">
    <property type="protein sequence ID" value="MBA4619551.1"/>
    <property type="molecule type" value="Transcribed_RNA"/>
</dbReference>
<dbReference type="PANTHER" id="PTHR34131:SF3">
    <property type="entry name" value="(RAP ANNOTATION RELEASE2) GALACTOSE-BINDING LIKE DOMAIN CONTAINING PROTEIN"/>
    <property type="match status" value="1"/>
</dbReference>
<name>A0A7C8YJL6_OPUST</name>
<evidence type="ECO:0000313" key="1">
    <source>
        <dbReference type="EMBL" id="MBA4619550.1"/>
    </source>
</evidence>
<dbReference type="EMBL" id="GISG01025972">
    <property type="protein sequence ID" value="MBA4619550.1"/>
    <property type="molecule type" value="Transcribed_RNA"/>
</dbReference>
<dbReference type="InterPro" id="IPR018971">
    <property type="entry name" value="DUF1997"/>
</dbReference>
<dbReference type="Pfam" id="PF09366">
    <property type="entry name" value="DUF1997"/>
    <property type="match status" value="1"/>
</dbReference>
<accession>A0A7C8YJL6</accession>